<dbReference type="PROSITE" id="PS51257">
    <property type="entry name" value="PROKAR_LIPOPROTEIN"/>
    <property type="match status" value="1"/>
</dbReference>
<comment type="caution">
    <text evidence="2">The sequence shown here is derived from an EMBL/GenBank/DDBJ whole genome shotgun (WGS) entry which is preliminary data.</text>
</comment>
<dbReference type="PANTHER" id="PTHR36302">
    <property type="entry name" value="BLR7088 PROTEIN"/>
    <property type="match status" value="1"/>
</dbReference>
<evidence type="ECO:0008006" key="4">
    <source>
        <dbReference type="Google" id="ProtNLM"/>
    </source>
</evidence>
<dbReference type="Gene3D" id="2.60.40.1890">
    <property type="entry name" value="PCu(A)C copper chaperone"/>
    <property type="match status" value="1"/>
</dbReference>
<dbReference type="InterPro" id="IPR007410">
    <property type="entry name" value="LpqE-like"/>
</dbReference>
<protein>
    <recommendedName>
        <fullName evidence="4">Copper chaperone PCu(A)C</fullName>
    </recommendedName>
</protein>
<feature type="chain" id="PRO_5030580582" description="Copper chaperone PCu(A)C" evidence="1">
    <location>
        <begin position="23"/>
        <end position="152"/>
    </location>
</feature>
<gene>
    <name evidence="2" type="ORF">HNQ52_002984</name>
</gene>
<feature type="signal peptide" evidence="1">
    <location>
        <begin position="1"/>
        <end position="22"/>
    </location>
</feature>
<dbReference type="PANTHER" id="PTHR36302:SF1">
    <property type="entry name" value="COPPER CHAPERONE PCU(A)C"/>
    <property type="match status" value="1"/>
</dbReference>
<sequence length="152" mass="16300">MNACLRRLGLLLLLAASGCVQAQDAAPAADAPLVASDAWIRTPPPGSPVMAGYVTLRNDGVREVRFAKLRSDAFGAIEIHEMRDSGGMMRMRPVPELVIQPGDTETLAPGGLHLMLFRPTRELADGTKVTIDLLIEDGAPMPVEFELRADAP</sequence>
<dbReference type="AlphaFoldDB" id="A0A7W8D9U0"/>
<dbReference type="SUPFAM" id="SSF110087">
    <property type="entry name" value="DR1885-like metal-binding protein"/>
    <property type="match status" value="1"/>
</dbReference>
<keyword evidence="1" id="KW-0732">Signal</keyword>
<dbReference type="Pfam" id="PF04314">
    <property type="entry name" value="PCuAC"/>
    <property type="match status" value="1"/>
</dbReference>
<evidence type="ECO:0000313" key="2">
    <source>
        <dbReference type="EMBL" id="MBB5209415.1"/>
    </source>
</evidence>
<dbReference type="Proteomes" id="UP000521199">
    <property type="component" value="Unassembled WGS sequence"/>
</dbReference>
<proteinExistence type="predicted"/>
<dbReference type="InterPro" id="IPR036182">
    <property type="entry name" value="PCuAC_sf"/>
</dbReference>
<reference evidence="2 3" key="1">
    <citation type="submission" date="2020-08" db="EMBL/GenBank/DDBJ databases">
        <title>Genomic Encyclopedia of Type Strains, Phase IV (KMG-IV): sequencing the most valuable type-strain genomes for metagenomic binning, comparative biology and taxonomic classification.</title>
        <authorList>
            <person name="Goeker M."/>
        </authorList>
    </citation>
    <scope>NUCLEOTIDE SEQUENCE [LARGE SCALE GENOMIC DNA]</scope>
    <source>
        <strain evidence="2 3">DSM 24163</strain>
    </source>
</reference>
<evidence type="ECO:0000256" key="1">
    <source>
        <dbReference type="SAM" id="SignalP"/>
    </source>
</evidence>
<dbReference type="RefSeq" id="WP_183961955.1">
    <property type="nucleotide sequence ID" value="NZ_JACHHP010000006.1"/>
</dbReference>
<name>A0A7W8D9U0_9GAMM</name>
<dbReference type="InterPro" id="IPR058248">
    <property type="entry name" value="Lxx211020-like"/>
</dbReference>
<organism evidence="2 3">
    <name type="scientific">Chiayiivirga flava</name>
    <dbReference type="NCBI Taxonomy" id="659595"/>
    <lineage>
        <taxon>Bacteria</taxon>
        <taxon>Pseudomonadati</taxon>
        <taxon>Pseudomonadota</taxon>
        <taxon>Gammaproteobacteria</taxon>
        <taxon>Lysobacterales</taxon>
        <taxon>Lysobacteraceae</taxon>
        <taxon>Chiayiivirga</taxon>
    </lineage>
</organism>
<dbReference type="EMBL" id="JACHHP010000006">
    <property type="protein sequence ID" value="MBB5209415.1"/>
    <property type="molecule type" value="Genomic_DNA"/>
</dbReference>
<keyword evidence="3" id="KW-1185">Reference proteome</keyword>
<evidence type="ECO:0000313" key="3">
    <source>
        <dbReference type="Proteomes" id="UP000521199"/>
    </source>
</evidence>
<accession>A0A7W8D9U0</accession>